<dbReference type="OrthoDB" id="2640494at2759"/>
<proteinExistence type="predicted"/>
<dbReference type="EMBL" id="KN819604">
    <property type="protein sequence ID" value="KIJ08532.1"/>
    <property type="molecule type" value="Genomic_DNA"/>
</dbReference>
<dbReference type="HOGENOM" id="CLU_1326765_0_0_1"/>
<evidence type="ECO:0000313" key="2">
    <source>
        <dbReference type="EMBL" id="KIJ08532.1"/>
    </source>
</evidence>
<accession>A0A0C9TL90</accession>
<keyword evidence="3" id="KW-1185">Reference proteome</keyword>
<protein>
    <submittedName>
        <fullName evidence="2">Uncharacterized protein</fullName>
    </submittedName>
</protein>
<organism evidence="2 3">
    <name type="scientific">Paxillus involutus ATCC 200175</name>
    <dbReference type="NCBI Taxonomy" id="664439"/>
    <lineage>
        <taxon>Eukaryota</taxon>
        <taxon>Fungi</taxon>
        <taxon>Dikarya</taxon>
        <taxon>Basidiomycota</taxon>
        <taxon>Agaricomycotina</taxon>
        <taxon>Agaricomycetes</taxon>
        <taxon>Agaricomycetidae</taxon>
        <taxon>Boletales</taxon>
        <taxon>Paxilineae</taxon>
        <taxon>Paxillaceae</taxon>
        <taxon>Paxillus</taxon>
    </lineage>
</organism>
<feature type="region of interest" description="Disordered" evidence="1">
    <location>
        <begin position="1"/>
        <end position="85"/>
    </location>
</feature>
<evidence type="ECO:0000313" key="3">
    <source>
        <dbReference type="Proteomes" id="UP000053647"/>
    </source>
</evidence>
<dbReference type="AlphaFoldDB" id="A0A0C9TL90"/>
<gene>
    <name evidence="2" type="ORF">PAXINDRAFT_18346</name>
</gene>
<dbReference type="Proteomes" id="UP000053647">
    <property type="component" value="Unassembled WGS sequence"/>
</dbReference>
<sequence>MPSGSSAIKQHARAKSLDFNVMSIHGTPRSSINQKAPRTGDSGPSPIENGAGVTPKPKIEQRESEWEGLDETPEWDHSSTSSDTRADLLIADTLGRESDSNDEPPTSQQEASLILEASVAQRKVRHAEKVLARCIMVEHEVLGRLYNLQATQAERRFEDAQLSVGKIRNSMRQSGLPIVVHTLATGARKPYKRPRAVQGGASYPISK</sequence>
<reference evidence="3" key="2">
    <citation type="submission" date="2015-01" db="EMBL/GenBank/DDBJ databases">
        <title>Evolutionary Origins and Diversification of the Mycorrhizal Mutualists.</title>
        <authorList>
            <consortium name="DOE Joint Genome Institute"/>
            <consortium name="Mycorrhizal Genomics Consortium"/>
            <person name="Kohler A."/>
            <person name="Kuo A."/>
            <person name="Nagy L.G."/>
            <person name="Floudas D."/>
            <person name="Copeland A."/>
            <person name="Barry K.W."/>
            <person name="Cichocki N."/>
            <person name="Veneault-Fourrey C."/>
            <person name="LaButti K."/>
            <person name="Lindquist E.A."/>
            <person name="Lipzen A."/>
            <person name="Lundell T."/>
            <person name="Morin E."/>
            <person name="Murat C."/>
            <person name="Riley R."/>
            <person name="Ohm R."/>
            <person name="Sun H."/>
            <person name="Tunlid A."/>
            <person name="Henrissat B."/>
            <person name="Grigoriev I.V."/>
            <person name="Hibbett D.S."/>
            <person name="Martin F."/>
        </authorList>
    </citation>
    <scope>NUCLEOTIDE SEQUENCE [LARGE SCALE GENOMIC DNA]</scope>
    <source>
        <strain evidence="3">ATCC 200175</strain>
    </source>
</reference>
<evidence type="ECO:0000256" key="1">
    <source>
        <dbReference type="SAM" id="MobiDB-lite"/>
    </source>
</evidence>
<reference evidence="2 3" key="1">
    <citation type="submission" date="2014-06" db="EMBL/GenBank/DDBJ databases">
        <authorList>
            <consortium name="DOE Joint Genome Institute"/>
            <person name="Kuo A."/>
            <person name="Kohler A."/>
            <person name="Nagy L.G."/>
            <person name="Floudas D."/>
            <person name="Copeland A."/>
            <person name="Barry K.W."/>
            <person name="Cichocki N."/>
            <person name="Veneault-Fourrey C."/>
            <person name="LaButti K."/>
            <person name="Lindquist E.A."/>
            <person name="Lipzen A."/>
            <person name="Lundell T."/>
            <person name="Morin E."/>
            <person name="Murat C."/>
            <person name="Sun H."/>
            <person name="Tunlid A."/>
            <person name="Henrissat B."/>
            <person name="Grigoriev I.V."/>
            <person name="Hibbett D.S."/>
            <person name="Martin F."/>
            <person name="Nordberg H.P."/>
            <person name="Cantor M.N."/>
            <person name="Hua S.X."/>
        </authorList>
    </citation>
    <scope>NUCLEOTIDE SEQUENCE [LARGE SCALE GENOMIC DNA]</scope>
    <source>
        <strain evidence="2 3">ATCC 200175</strain>
    </source>
</reference>
<name>A0A0C9TL90_PAXIN</name>